<evidence type="ECO:0000259" key="1">
    <source>
        <dbReference type="PROSITE" id="PS50943"/>
    </source>
</evidence>
<evidence type="ECO:0000313" key="2">
    <source>
        <dbReference type="EMBL" id="SFO98770.1"/>
    </source>
</evidence>
<organism evidence="2 3">
    <name type="scientific">Amycolatopsis arida</name>
    <dbReference type="NCBI Taxonomy" id="587909"/>
    <lineage>
        <taxon>Bacteria</taxon>
        <taxon>Bacillati</taxon>
        <taxon>Actinomycetota</taxon>
        <taxon>Actinomycetes</taxon>
        <taxon>Pseudonocardiales</taxon>
        <taxon>Pseudonocardiaceae</taxon>
        <taxon>Amycolatopsis</taxon>
    </lineage>
</organism>
<dbReference type="AlphaFoldDB" id="A0A1I5LNB5"/>
<gene>
    <name evidence="2" type="ORF">SAMN05421810_101605</name>
</gene>
<dbReference type="Gene3D" id="1.10.260.40">
    <property type="entry name" value="lambda repressor-like DNA-binding domains"/>
    <property type="match status" value="1"/>
</dbReference>
<evidence type="ECO:0000313" key="3">
    <source>
        <dbReference type="Proteomes" id="UP000198727"/>
    </source>
</evidence>
<dbReference type="InterPro" id="IPR001387">
    <property type="entry name" value="Cro/C1-type_HTH"/>
</dbReference>
<reference evidence="3" key="1">
    <citation type="submission" date="2016-10" db="EMBL/GenBank/DDBJ databases">
        <authorList>
            <person name="Varghese N."/>
            <person name="Submissions S."/>
        </authorList>
    </citation>
    <scope>NUCLEOTIDE SEQUENCE [LARGE SCALE GENOMIC DNA]</scope>
    <source>
        <strain evidence="3">CGMCC 4.5579</strain>
    </source>
</reference>
<dbReference type="InterPro" id="IPR010982">
    <property type="entry name" value="Lambda_DNA-bd_dom_sf"/>
</dbReference>
<name>A0A1I5LNB5_9PSEU</name>
<feature type="domain" description="HTH cro/C1-type" evidence="1">
    <location>
        <begin position="16"/>
        <end position="56"/>
    </location>
</feature>
<dbReference type="InterPro" id="IPR043917">
    <property type="entry name" value="DUF5753"/>
</dbReference>
<dbReference type="GO" id="GO:0003677">
    <property type="term" value="F:DNA binding"/>
    <property type="evidence" value="ECO:0007669"/>
    <property type="project" value="InterPro"/>
</dbReference>
<dbReference type="STRING" id="587909.SAMN05421810_101605"/>
<dbReference type="SMART" id="SM00530">
    <property type="entry name" value="HTH_XRE"/>
    <property type="match status" value="1"/>
</dbReference>
<dbReference type="SUPFAM" id="SSF47413">
    <property type="entry name" value="lambda repressor-like DNA-binding domains"/>
    <property type="match status" value="1"/>
</dbReference>
<dbReference type="EMBL" id="FOWW01000001">
    <property type="protein sequence ID" value="SFO98770.1"/>
    <property type="molecule type" value="Genomic_DNA"/>
</dbReference>
<dbReference type="PROSITE" id="PS50943">
    <property type="entry name" value="HTH_CROC1"/>
    <property type="match status" value="1"/>
</dbReference>
<proteinExistence type="predicted"/>
<accession>A0A1I5LNB5</accession>
<sequence length="262" mass="29561">MAPKRHSTLQFWGRELATARERCGLSQDALAQRMYVSPSLVAMWETGRRTPKAEDLTRCEEIVGSNGYLSRLLSELVSRDVPQQWMGKWIEVESRATTLLSFQPTVIDGLLQTEDYARAMLEDDDLVQVRMERQRVLGDGEPPMLVVVLPEYVLRQQVGTATVMREQMLHLAEIARQPRVVVQVVPPDASASAKFTGPFVVASFDGGNEVAYVDNQLRGEVVERPDDVAQLRQVFELFRSDALSKRQSIELIEKVADQWATS</sequence>
<dbReference type="RefSeq" id="WP_092527497.1">
    <property type="nucleotide sequence ID" value="NZ_FOWW01000001.1"/>
</dbReference>
<dbReference type="Pfam" id="PF13560">
    <property type="entry name" value="HTH_31"/>
    <property type="match status" value="1"/>
</dbReference>
<keyword evidence="3" id="KW-1185">Reference proteome</keyword>
<dbReference type="CDD" id="cd00093">
    <property type="entry name" value="HTH_XRE"/>
    <property type="match status" value="1"/>
</dbReference>
<protein>
    <submittedName>
        <fullName evidence="2">Helix-turn-helix domain-containing protein</fullName>
    </submittedName>
</protein>
<dbReference type="Proteomes" id="UP000198727">
    <property type="component" value="Unassembled WGS sequence"/>
</dbReference>
<dbReference type="OrthoDB" id="4966777at2"/>
<dbReference type="Pfam" id="PF19054">
    <property type="entry name" value="DUF5753"/>
    <property type="match status" value="1"/>
</dbReference>